<feature type="compositionally biased region" description="Basic and acidic residues" evidence="1">
    <location>
        <begin position="124"/>
        <end position="156"/>
    </location>
</feature>
<evidence type="ECO:0000313" key="3">
    <source>
        <dbReference type="Proteomes" id="UP001597244"/>
    </source>
</evidence>
<feature type="region of interest" description="Disordered" evidence="1">
    <location>
        <begin position="119"/>
        <end position="156"/>
    </location>
</feature>
<evidence type="ECO:0000313" key="2">
    <source>
        <dbReference type="EMBL" id="MFD1466458.1"/>
    </source>
</evidence>
<protein>
    <recommendedName>
        <fullName evidence="4">DUF4316 domain-containing protein</fullName>
    </recommendedName>
</protein>
<reference evidence="3" key="1">
    <citation type="journal article" date="2019" name="Int. J. Syst. Evol. Microbiol.">
        <title>The Global Catalogue of Microorganisms (GCM) 10K type strain sequencing project: providing services to taxonomists for standard genome sequencing and annotation.</title>
        <authorList>
            <consortium name="The Broad Institute Genomics Platform"/>
            <consortium name="The Broad Institute Genome Sequencing Center for Infectious Disease"/>
            <person name="Wu L."/>
            <person name="Ma J."/>
        </authorList>
    </citation>
    <scope>NUCLEOTIDE SEQUENCE [LARGE SCALE GENOMIC DNA]</scope>
    <source>
        <strain evidence="3">CCM 8951</strain>
    </source>
</reference>
<dbReference type="Proteomes" id="UP001597244">
    <property type="component" value="Unassembled WGS sequence"/>
</dbReference>
<proteinExistence type="predicted"/>
<dbReference type="RefSeq" id="WP_125577431.1">
    <property type="nucleotide sequence ID" value="NZ_JBHTOF010000103.1"/>
</dbReference>
<dbReference type="EMBL" id="JBHTOF010000103">
    <property type="protein sequence ID" value="MFD1466458.1"/>
    <property type="molecule type" value="Genomic_DNA"/>
</dbReference>
<evidence type="ECO:0000256" key="1">
    <source>
        <dbReference type="SAM" id="MobiDB-lite"/>
    </source>
</evidence>
<accession>A0ABW4DRH6</accession>
<organism evidence="2 3">
    <name type="scientific">Lapidilactobacillus mulanensis</name>
    <dbReference type="NCBI Taxonomy" id="2485999"/>
    <lineage>
        <taxon>Bacteria</taxon>
        <taxon>Bacillati</taxon>
        <taxon>Bacillota</taxon>
        <taxon>Bacilli</taxon>
        <taxon>Lactobacillales</taxon>
        <taxon>Lactobacillaceae</taxon>
        <taxon>Lapidilactobacillus</taxon>
    </lineage>
</organism>
<gene>
    <name evidence="2" type="ORF">ACFQ4L_10335</name>
</gene>
<sequence>MKILQQAKNGVMVSGLKSYEELDEAELSVLRFQSGTSKDDYTDYQVRYNKKGELLGVSANEFTEDKKVKVDEGGKEAQAYFDGFNILYGSGKERADAVKRHEQNTGRKMDAKKAGIARALKNQPIDREENNQDSEVKSEITSDKITSDKEIKNGGI</sequence>
<comment type="caution">
    <text evidence="2">The sequence shown here is derived from an EMBL/GenBank/DDBJ whole genome shotgun (WGS) entry which is preliminary data.</text>
</comment>
<name>A0ABW4DRH6_9LACO</name>
<evidence type="ECO:0008006" key="4">
    <source>
        <dbReference type="Google" id="ProtNLM"/>
    </source>
</evidence>
<keyword evidence="3" id="KW-1185">Reference proteome</keyword>